<gene>
    <name evidence="4" type="ORF">A3I30_00585</name>
</gene>
<accession>A0A1F5CCU9</accession>
<dbReference type="InterPro" id="IPR050595">
    <property type="entry name" value="Bact_response_regulator"/>
</dbReference>
<organism evidence="4 5">
    <name type="scientific">Candidatus Azambacteria bacterium RIFCSPLOWO2_02_FULL_44_14</name>
    <dbReference type="NCBI Taxonomy" id="1797306"/>
    <lineage>
        <taxon>Bacteria</taxon>
        <taxon>Candidatus Azamiibacteriota</taxon>
    </lineage>
</organism>
<sequence length="130" mass="14636">METNKLSILIVDDDDNFREILGTKLKAAGFLVEEASSGEESLEKAGKFEPDLVILDVNMPNLSGVETLSRFKSNPNLAKIKVIFLTSYGDLKEEAFWLDEKFARELGAHDFIRKSDDIDKIVEEIKSVLK</sequence>
<dbReference type="SMART" id="SM00448">
    <property type="entry name" value="REC"/>
    <property type="match status" value="1"/>
</dbReference>
<dbReference type="Pfam" id="PF00072">
    <property type="entry name" value="Response_reg"/>
    <property type="match status" value="1"/>
</dbReference>
<protein>
    <recommendedName>
        <fullName evidence="3">Response regulatory domain-containing protein</fullName>
    </recommendedName>
</protein>
<dbReference type="SUPFAM" id="SSF52172">
    <property type="entry name" value="CheY-like"/>
    <property type="match status" value="1"/>
</dbReference>
<dbReference type="PROSITE" id="PS50110">
    <property type="entry name" value="RESPONSE_REGULATORY"/>
    <property type="match status" value="1"/>
</dbReference>
<dbReference type="Proteomes" id="UP000177197">
    <property type="component" value="Unassembled WGS sequence"/>
</dbReference>
<reference evidence="4 5" key="1">
    <citation type="journal article" date="2016" name="Nat. Commun.">
        <title>Thousands of microbial genomes shed light on interconnected biogeochemical processes in an aquifer system.</title>
        <authorList>
            <person name="Anantharaman K."/>
            <person name="Brown C.T."/>
            <person name="Hug L.A."/>
            <person name="Sharon I."/>
            <person name="Castelle C.J."/>
            <person name="Probst A.J."/>
            <person name="Thomas B.C."/>
            <person name="Singh A."/>
            <person name="Wilkins M.J."/>
            <person name="Karaoz U."/>
            <person name="Brodie E.L."/>
            <person name="Williams K.H."/>
            <person name="Hubbard S.S."/>
            <person name="Banfield J.F."/>
        </authorList>
    </citation>
    <scope>NUCLEOTIDE SEQUENCE [LARGE SCALE GENOMIC DNA]</scope>
</reference>
<evidence type="ECO:0000259" key="3">
    <source>
        <dbReference type="PROSITE" id="PS50110"/>
    </source>
</evidence>
<dbReference type="PANTHER" id="PTHR44591">
    <property type="entry name" value="STRESS RESPONSE REGULATOR PROTEIN 1"/>
    <property type="match status" value="1"/>
</dbReference>
<evidence type="ECO:0000256" key="2">
    <source>
        <dbReference type="PROSITE-ProRule" id="PRU00169"/>
    </source>
</evidence>
<keyword evidence="1 2" id="KW-0597">Phosphoprotein</keyword>
<proteinExistence type="predicted"/>
<feature type="modified residue" description="4-aspartylphosphate" evidence="2">
    <location>
        <position position="56"/>
    </location>
</feature>
<dbReference type="AlphaFoldDB" id="A0A1F5CCU9"/>
<dbReference type="InterPro" id="IPR011006">
    <property type="entry name" value="CheY-like_superfamily"/>
</dbReference>
<name>A0A1F5CCU9_9BACT</name>
<dbReference type="GO" id="GO:0000160">
    <property type="term" value="P:phosphorelay signal transduction system"/>
    <property type="evidence" value="ECO:0007669"/>
    <property type="project" value="InterPro"/>
</dbReference>
<evidence type="ECO:0000256" key="1">
    <source>
        <dbReference type="ARBA" id="ARBA00022553"/>
    </source>
</evidence>
<dbReference type="PANTHER" id="PTHR44591:SF23">
    <property type="entry name" value="CHEY SUBFAMILY"/>
    <property type="match status" value="1"/>
</dbReference>
<evidence type="ECO:0000313" key="5">
    <source>
        <dbReference type="Proteomes" id="UP000177197"/>
    </source>
</evidence>
<feature type="domain" description="Response regulatory" evidence="3">
    <location>
        <begin position="7"/>
        <end position="129"/>
    </location>
</feature>
<dbReference type="Gene3D" id="3.40.50.2300">
    <property type="match status" value="1"/>
</dbReference>
<dbReference type="EMBL" id="MEYV01000003">
    <property type="protein sequence ID" value="OGD40677.1"/>
    <property type="molecule type" value="Genomic_DNA"/>
</dbReference>
<evidence type="ECO:0000313" key="4">
    <source>
        <dbReference type="EMBL" id="OGD40677.1"/>
    </source>
</evidence>
<dbReference type="InterPro" id="IPR001789">
    <property type="entry name" value="Sig_transdc_resp-reg_receiver"/>
</dbReference>
<comment type="caution">
    <text evidence="4">The sequence shown here is derived from an EMBL/GenBank/DDBJ whole genome shotgun (WGS) entry which is preliminary data.</text>
</comment>